<accession>A0A8J5WNX6</accession>
<evidence type="ECO:0000313" key="1">
    <source>
        <dbReference type="EMBL" id="KAG8091997.1"/>
    </source>
</evidence>
<sequence length="141" mass="14877">MIQTDLRNNTFAAISILHGGFSLPSPGRAVSQPTQPGLPCLVLHPDQIPPRSVAFPSASRAACSARIVGSNATAVSTSLLREMGSEVAAHRRASLSPMAVRSTAAPAAESRMLLFPRLAMNARGRDHAAFGNTDTRAARYK</sequence>
<gene>
    <name evidence="1" type="ORF">GUJ93_ZPchr0012g18934</name>
</gene>
<organism evidence="1 2">
    <name type="scientific">Zizania palustris</name>
    <name type="common">Northern wild rice</name>
    <dbReference type="NCBI Taxonomy" id="103762"/>
    <lineage>
        <taxon>Eukaryota</taxon>
        <taxon>Viridiplantae</taxon>
        <taxon>Streptophyta</taxon>
        <taxon>Embryophyta</taxon>
        <taxon>Tracheophyta</taxon>
        <taxon>Spermatophyta</taxon>
        <taxon>Magnoliopsida</taxon>
        <taxon>Liliopsida</taxon>
        <taxon>Poales</taxon>
        <taxon>Poaceae</taxon>
        <taxon>BOP clade</taxon>
        <taxon>Oryzoideae</taxon>
        <taxon>Oryzeae</taxon>
        <taxon>Zizaniinae</taxon>
        <taxon>Zizania</taxon>
    </lineage>
</organism>
<keyword evidence="2" id="KW-1185">Reference proteome</keyword>
<name>A0A8J5WNX6_ZIZPA</name>
<reference evidence="1" key="2">
    <citation type="submission" date="2021-02" db="EMBL/GenBank/DDBJ databases">
        <authorList>
            <person name="Kimball J.A."/>
            <person name="Haas M.W."/>
            <person name="Macchietto M."/>
            <person name="Kono T."/>
            <person name="Duquette J."/>
            <person name="Shao M."/>
        </authorList>
    </citation>
    <scope>NUCLEOTIDE SEQUENCE</scope>
    <source>
        <tissue evidence="1">Fresh leaf tissue</tissue>
    </source>
</reference>
<protein>
    <submittedName>
        <fullName evidence="1">Uncharacterized protein</fullName>
    </submittedName>
</protein>
<dbReference type="AlphaFoldDB" id="A0A8J5WNX6"/>
<dbReference type="EMBL" id="JAAALK010000080">
    <property type="protein sequence ID" value="KAG8091997.1"/>
    <property type="molecule type" value="Genomic_DNA"/>
</dbReference>
<dbReference type="Proteomes" id="UP000729402">
    <property type="component" value="Unassembled WGS sequence"/>
</dbReference>
<reference evidence="1" key="1">
    <citation type="journal article" date="2021" name="bioRxiv">
        <title>Whole Genome Assembly and Annotation of Northern Wild Rice, Zizania palustris L., Supports a Whole Genome Duplication in the Zizania Genus.</title>
        <authorList>
            <person name="Haas M."/>
            <person name="Kono T."/>
            <person name="Macchietto M."/>
            <person name="Millas R."/>
            <person name="McGilp L."/>
            <person name="Shao M."/>
            <person name="Duquette J."/>
            <person name="Hirsch C.N."/>
            <person name="Kimball J."/>
        </authorList>
    </citation>
    <scope>NUCLEOTIDE SEQUENCE</scope>
    <source>
        <tissue evidence="1">Fresh leaf tissue</tissue>
    </source>
</reference>
<comment type="caution">
    <text evidence="1">The sequence shown here is derived from an EMBL/GenBank/DDBJ whole genome shotgun (WGS) entry which is preliminary data.</text>
</comment>
<proteinExistence type="predicted"/>
<evidence type="ECO:0000313" key="2">
    <source>
        <dbReference type="Proteomes" id="UP000729402"/>
    </source>
</evidence>